<accession>A0AAN8MSD5</accession>
<dbReference type="Proteomes" id="UP001313282">
    <property type="component" value="Unassembled WGS sequence"/>
</dbReference>
<name>A0AAN8MSD5_9PEZI</name>
<dbReference type="EMBL" id="JAVHNR010000002">
    <property type="protein sequence ID" value="KAK6351363.1"/>
    <property type="molecule type" value="Genomic_DNA"/>
</dbReference>
<gene>
    <name evidence="1" type="ORF">TWF718_004525</name>
</gene>
<evidence type="ECO:0000313" key="2">
    <source>
        <dbReference type="Proteomes" id="UP001313282"/>
    </source>
</evidence>
<evidence type="ECO:0000313" key="1">
    <source>
        <dbReference type="EMBL" id="KAK6351363.1"/>
    </source>
</evidence>
<reference evidence="1 2" key="1">
    <citation type="submission" date="2019-10" db="EMBL/GenBank/DDBJ databases">
        <authorList>
            <person name="Palmer J.M."/>
        </authorList>
    </citation>
    <scope>NUCLEOTIDE SEQUENCE [LARGE SCALE GENOMIC DNA]</scope>
    <source>
        <strain evidence="1 2">TWF718</strain>
    </source>
</reference>
<organism evidence="1 2">
    <name type="scientific">Orbilia javanica</name>
    <dbReference type="NCBI Taxonomy" id="47235"/>
    <lineage>
        <taxon>Eukaryota</taxon>
        <taxon>Fungi</taxon>
        <taxon>Dikarya</taxon>
        <taxon>Ascomycota</taxon>
        <taxon>Pezizomycotina</taxon>
        <taxon>Orbiliomycetes</taxon>
        <taxon>Orbiliales</taxon>
        <taxon>Orbiliaceae</taxon>
        <taxon>Orbilia</taxon>
    </lineage>
</organism>
<comment type="caution">
    <text evidence="1">The sequence shown here is derived from an EMBL/GenBank/DDBJ whole genome shotgun (WGS) entry which is preliminary data.</text>
</comment>
<proteinExistence type="predicted"/>
<sequence length="73" mass="8179">MNYLTSGMVRRMMDGWDKMDKSSPIGFNKRGPGLFLRPDNHGPRVDYVDVGRLEADIMTLDANFGLPCSISSK</sequence>
<keyword evidence="2" id="KW-1185">Reference proteome</keyword>
<protein>
    <submittedName>
        <fullName evidence="1">Uncharacterized protein</fullName>
    </submittedName>
</protein>
<dbReference type="AlphaFoldDB" id="A0AAN8MSD5"/>